<keyword evidence="2" id="KW-0805">Transcription regulation</keyword>
<keyword evidence="3" id="KW-0238">DNA-binding</keyword>
<evidence type="ECO:0000259" key="5">
    <source>
        <dbReference type="PROSITE" id="PS50931"/>
    </source>
</evidence>
<dbReference type="PROSITE" id="PS50931">
    <property type="entry name" value="HTH_LYSR"/>
    <property type="match status" value="1"/>
</dbReference>
<dbReference type="InterPro" id="IPR036390">
    <property type="entry name" value="WH_DNA-bd_sf"/>
</dbReference>
<dbReference type="Gene3D" id="1.10.10.10">
    <property type="entry name" value="Winged helix-like DNA-binding domain superfamily/Winged helix DNA-binding domain"/>
    <property type="match status" value="1"/>
</dbReference>
<feature type="domain" description="HTH lysR-type" evidence="5">
    <location>
        <begin position="1"/>
        <end position="58"/>
    </location>
</feature>
<protein>
    <submittedName>
        <fullName evidence="6">LysR family transcriptional regulator</fullName>
    </submittedName>
</protein>
<dbReference type="Pfam" id="PF00126">
    <property type="entry name" value="HTH_1"/>
    <property type="match status" value="1"/>
</dbReference>
<dbReference type="Gene3D" id="3.40.190.290">
    <property type="match status" value="1"/>
</dbReference>
<keyword evidence="4" id="KW-0804">Transcription</keyword>
<evidence type="ECO:0000256" key="1">
    <source>
        <dbReference type="ARBA" id="ARBA00009437"/>
    </source>
</evidence>
<dbReference type="Proteomes" id="UP001589609">
    <property type="component" value="Unassembled WGS sequence"/>
</dbReference>
<keyword evidence="7" id="KW-1185">Reference proteome</keyword>
<accession>A0ABV5WF34</accession>
<proteinExistence type="inferred from homology"/>
<gene>
    <name evidence="6" type="ORF">ACFFMS_12205</name>
</gene>
<evidence type="ECO:0000256" key="2">
    <source>
        <dbReference type="ARBA" id="ARBA00023015"/>
    </source>
</evidence>
<evidence type="ECO:0000256" key="4">
    <source>
        <dbReference type="ARBA" id="ARBA00023163"/>
    </source>
</evidence>
<dbReference type="CDD" id="cd08434">
    <property type="entry name" value="PBP2_GltC_like"/>
    <property type="match status" value="1"/>
</dbReference>
<dbReference type="EMBL" id="JBHMAF010000065">
    <property type="protein sequence ID" value="MFB9759204.1"/>
    <property type="molecule type" value="Genomic_DNA"/>
</dbReference>
<dbReference type="SUPFAM" id="SSF53850">
    <property type="entry name" value="Periplasmic binding protein-like II"/>
    <property type="match status" value="1"/>
</dbReference>
<dbReference type="PANTHER" id="PTHR30419">
    <property type="entry name" value="HTH-TYPE TRANSCRIPTIONAL REGULATOR YBHD"/>
    <property type="match status" value="1"/>
</dbReference>
<name>A0ABV5WF34_9BACI</name>
<dbReference type="InterPro" id="IPR005119">
    <property type="entry name" value="LysR_subst-bd"/>
</dbReference>
<organism evidence="6 7">
    <name type="scientific">Ectobacillus funiculus</name>
    <dbReference type="NCBI Taxonomy" id="137993"/>
    <lineage>
        <taxon>Bacteria</taxon>
        <taxon>Bacillati</taxon>
        <taxon>Bacillota</taxon>
        <taxon>Bacilli</taxon>
        <taxon>Bacillales</taxon>
        <taxon>Bacillaceae</taxon>
        <taxon>Ectobacillus</taxon>
    </lineage>
</organism>
<dbReference type="SUPFAM" id="SSF46785">
    <property type="entry name" value="Winged helix' DNA-binding domain"/>
    <property type="match status" value="1"/>
</dbReference>
<comment type="similarity">
    <text evidence="1">Belongs to the LysR transcriptional regulatory family.</text>
</comment>
<dbReference type="InterPro" id="IPR036388">
    <property type="entry name" value="WH-like_DNA-bd_sf"/>
</dbReference>
<dbReference type="RefSeq" id="WP_379949505.1">
    <property type="nucleotide sequence ID" value="NZ_JAPCYI010000001.1"/>
</dbReference>
<dbReference type="InterPro" id="IPR000847">
    <property type="entry name" value="LysR_HTH_N"/>
</dbReference>
<dbReference type="InterPro" id="IPR050950">
    <property type="entry name" value="HTH-type_LysR_regulators"/>
</dbReference>
<dbReference type="PANTHER" id="PTHR30419:SF28">
    <property type="entry name" value="HTH-TYPE TRANSCRIPTIONAL REGULATOR BSDA"/>
    <property type="match status" value="1"/>
</dbReference>
<sequence length="294" mass="33244">MEWQHIEYFQVVARIQHITRAAAALSISQPALSRSIARLEEELGVPLFERQGRTIRLNHYGQLFLKRTDRILKEFQDGKQEIQDLLNPDYGEVSFGFMPTLGTYLIPTLVGAFHADYPHVHFQLKESGNDLLIKQLKSGEIDFCLVSAIETDKQINWTPLWSEELFVIVPSNHRLAGSKVVTLKEIAKESFILLKRGSGLRSITTQLFHEAGLSPNITFEGEEVHTIAAFVAAGLGVTIIPDFKGFDWSNVSRLRLHSPKCKRVIGLASVEGRYLSPTAKRFQQFITDYFTVTS</sequence>
<reference evidence="6 7" key="1">
    <citation type="submission" date="2024-09" db="EMBL/GenBank/DDBJ databases">
        <authorList>
            <person name="Sun Q."/>
            <person name="Mori K."/>
        </authorList>
    </citation>
    <scope>NUCLEOTIDE SEQUENCE [LARGE SCALE GENOMIC DNA]</scope>
    <source>
        <strain evidence="6 7">JCM 11201</strain>
    </source>
</reference>
<evidence type="ECO:0000313" key="6">
    <source>
        <dbReference type="EMBL" id="MFB9759204.1"/>
    </source>
</evidence>
<dbReference type="Pfam" id="PF03466">
    <property type="entry name" value="LysR_substrate"/>
    <property type="match status" value="1"/>
</dbReference>
<evidence type="ECO:0000256" key="3">
    <source>
        <dbReference type="ARBA" id="ARBA00023125"/>
    </source>
</evidence>
<comment type="caution">
    <text evidence="6">The sequence shown here is derived from an EMBL/GenBank/DDBJ whole genome shotgun (WGS) entry which is preliminary data.</text>
</comment>
<evidence type="ECO:0000313" key="7">
    <source>
        <dbReference type="Proteomes" id="UP001589609"/>
    </source>
</evidence>
<dbReference type="PRINTS" id="PR00039">
    <property type="entry name" value="HTHLYSR"/>
</dbReference>